<reference evidence="2" key="1">
    <citation type="submission" date="2013-12" db="EMBL/GenBank/DDBJ databases">
        <title>The Genome Sequence of Aphanomyces invadans NJM9701.</title>
        <authorList>
            <consortium name="The Broad Institute Genomics Platform"/>
            <person name="Russ C."/>
            <person name="Tyler B."/>
            <person name="van West P."/>
            <person name="Dieguez-Uribeondo J."/>
            <person name="Young S.K."/>
            <person name="Zeng Q."/>
            <person name="Gargeya S."/>
            <person name="Fitzgerald M."/>
            <person name="Abouelleil A."/>
            <person name="Alvarado L."/>
            <person name="Chapman S.B."/>
            <person name="Gainer-Dewar J."/>
            <person name="Goldberg J."/>
            <person name="Griggs A."/>
            <person name="Gujja S."/>
            <person name="Hansen M."/>
            <person name="Howarth C."/>
            <person name="Imamovic A."/>
            <person name="Ireland A."/>
            <person name="Larimer J."/>
            <person name="McCowan C."/>
            <person name="Murphy C."/>
            <person name="Pearson M."/>
            <person name="Poon T.W."/>
            <person name="Priest M."/>
            <person name="Roberts A."/>
            <person name="Saif S."/>
            <person name="Shea T."/>
            <person name="Sykes S."/>
            <person name="Wortman J."/>
            <person name="Nusbaum C."/>
            <person name="Birren B."/>
        </authorList>
    </citation>
    <scope>NUCLEOTIDE SEQUENCE [LARGE SCALE GENOMIC DNA]</scope>
    <source>
        <strain evidence="2">NJM9701</strain>
    </source>
</reference>
<dbReference type="EMBL" id="KI913955">
    <property type="protein sequence ID" value="ETW07004.1"/>
    <property type="molecule type" value="Genomic_DNA"/>
</dbReference>
<dbReference type="RefSeq" id="XP_008865079.1">
    <property type="nucleotide sequence ID" value="XM_008866857.1"/>
</dbReference>
<dbReference type="GeneID" id="20080152"/>
<feature type="region of interest" description="Disordered" evidence="1">
    <location>
        <begin position="241"/>
        <end position="275"/>
    </location>
</feature>
<protein>
    <submittedName>
        <fullName evidence="2">Uncharacterized protein</fullName>
    </submittedName>
</protein>
<evidence type="ECO:0000256" key="1">
    <source>
        <dbReference type="SAM" id="MobiDB-lite"/>
    </source>
</evidence>
<gene>
    <name evidence="2" type="ORF">H310_03102</name>
</gene>
<sequence length="324" mass="34736">MKRVVGSASSVNSDRACGRLIRLRKRSHPQRVHVHWVCTAQGFEGASWSFQSMATCMASTPPTTLRRAQAKGTSSLSYSSYSPGAMWTQPPDGLIVQFLAPGATRTRLRFYLRHHQVDTMRGLFVVAAVATAQASGETSLKRCDTGKIALTSVPYMATPAAEACGAEALGGKSIRSIFETSVTPPDTIAKMVHTPSCQTWWNELSAPFARFKPCMYLGMSIQSFSNLSLEAFLEANNQEIQRFDPNRPADNSPIETDDDDAPTDSPAEEPPTTAVPVITTMAPTTTTVAPLTTASTPIVMSPSASSFQLATWCSVAAAVVAAVL</sequence>
<organism evidence="2">
    <name type="scientific">Aphanomyces invadans</name>
    <dbReference type="NCBI Taxonomy" id="157072"/>
    <lineage>
        <taxon>Eukaryota</taxon>
        <taxon>Sar</taxon>
        <taxon>Stramenopiles</taxon>
        <taxon>Oomycota</taxon>
        <taxon>Saprolegniomycetes</taxon>
        <taxon>Saprolegniales</taxon>
        <taxon>Verrucalvaceae</taxon>
        <taxon>Aphanomyces</taxon>
    </lineage>
</organism>
<dbReference type="VEuPathDB" id="FungiDB:H310_03102"/>
<dbReference type="AlphaFoldDB" id="A0A024UL37"/>
<evidence type="ECO:0000313" key="2">
    <source>
        <dbReference type="EMBL" id="ETW07004.1"/>
    </source>
</evidence>
<dbReference type="OrthoDB" id="10502668at2759"/>
<name>A0A024UL37_9STRA</name>
<proteinExistence type="predicted"/>
<accession>A0A024UL37</accession>